<comment type="caution">
    <text evidence="2">The sequence shown here is derived from an EMBL/GenBank/DDBJ whole genome shotgun (WGS) entry which is preliminary data.</text>
</comment>
<accession>A0A245ZMN2</accession>
<dbReference type="Pfam" id="PF02627">
    <property type="entry name" value="CMD"/>
    <property type="match status" value="1"/>
</dbReference>
<evidence type="ECO:0000313" key="3">
    <source>
        <dbReference type="Proteomes" id="UP000197290"/>
    </source>
</evidence>
<dbReference type="Proteomes" id="UP000197290">
    <property type="component" value="Unassembled WGS sequence"/>
</dbReference>
<proteinExistence type="predicted"/>
<feature type="domain" description="Carboxymuconolactone decarboxylase-like" evidence="1">
    <location>
        <begin position="65"/>
        <end position="135"/>
    </location>
</feature>
<reference evidence="2 3" key="1">
    <citation type="submission" date="2017-03" db="EMBL/GenBank/DDBJ databases">
        <title>Genome sequence of Sphingomonas dokdonensis DSM 21029.</title>
        <authorList>
            <person name="Poehlein A."/>
            <person name="Wuebbeler J.H."/>
            <person name="Steinbuechel A."/>
            <person name="Daniel R."/>
        </authorList>
    </citation>
    <scope>NUCLEOTIDE SEQUENCE [LARGE SCALE GENOMIC DNA]</scope>
    <source>
        <strain evidence="2 3">DSM 21029</strain>
    </source>
</reference>
<evidence type="ECO:0000313" key="2">
    <source>
        <dbReference type="EMBL" id="OWK31000.1"/>
    </source>
</evidence>
<dbReference type="OrthoDB" id="9801997at2"/>
<dbReference type="AlphaFoldDB" id="A0A245ZMN2"/>
<keyword evidence="3" id="KW-1185">Reference proteome</keyword>
<dbReference type="GO" id="GO:0051920">
    <property type="term" value="F:peroxiredoxin activity"/>
    <property type="evidence" value="ECO:0007669"/>
    <property type="project" value="InterPro"/>
</dbReference>
<name>A0A245ZMN2_9SPHN</name>
<dbReference type="EMBL" id="NBBI01000002">
    <property type="protein sequence ID" value="OWK31000.1"/>
    <property type="molecule type" value="Genomic_DNA"/>
</dbReference>
<dbReference type="RefSeq" id="WP_088366402.1">
    <property type="nucleotide sequence ID" value="NZ_NBBI01000002.1"/>
</dbReference>
<dbReference type="InterPro" id="IPR029032">
    <property type="entry name" value="AhpD-like"/>
</dbReference>
<dbReference type="InterPro" id="IPR003779">
    <property type="entry name" value="CMD-like"/>
</dbReference>
<dbReference type="Gene3D" id="1.20.1290.10">
    <property type="entry name" value="AhpD-like"/>
    <property type="match status" value="1"/>
</dbReference>
<organism evidence="2 3">
    <name type="scientific">Sphingomonas dokdonensis</name>
    <dbReference type="NCBI Taxonomy" id="344880"/>
    <lineage>
        <taxon>Bacteria</taxon>
        <taxon>Pseudomonadati</taxon>
        <taxon>Pseudomonadota</taxon>
        <taxon>Alphaproteobacteria</taxon>
        <taxon>Sphingomonadales</taxon>
        <taxon>Sphingomonadaceae</taxon>
        <taxon>Sphingomonas</taxon>
    </lineage>
</organism>
<gene>
    <name evidence="2" type="ORF">SPDO_10050</name>
</gene>
<dbReference type="PANTHER" id="PTHR34846">
    <property type="entry name" value="4-CARBOXYMUCONOLACTONE DECARBOXYLASE FAMILY PROTEIN (AFU_ORTHOLOGUE AFUA_6G11590)"/>
    <property type="match status" value="1"/>
</dbReference>
<evidence type="ECO:0000259" key="1">
    <source>
        <dbReference type="Pfam" id="PF02627"/>
    </source>
</evidence>
<dbReference type="SUPFAM" id="SSF69118">
    <property type="entry name" value="AhpD-like"/>
    <property type="match status" value="1"/>
</dbReference>
<dbReference type="PANTHER" id="PTHR34846:SF10">
    <property type="entry name" value="CYTOPLASMIC PROTEIN"/>
    <property type="match status" value="1"/>
</dbReference>
<protein>
    <submittedName>
        <fullName evidence="2">Carboxymuconolactone decarboxylase family protein</fullName>
    </submittedName>
</protein>
<sequence>MPILRQVPRADVTDETVLAYYNRLFGDRDPVAEPGTATGTPGDWWTVYALAPDIFKHAVDGFAVYRHPARRISPVLRELGQTRAGWVKGSQFVFSQHCKSLRGLGVSEEKIAAVPYWTVADCYDEQERAVLAYADCLAQAGGRVPDAVFAKLKTFWDDEQIFEFTYITCLYDMHAVITRALRMEFDDRADPIVEVAAPEGFSAADFLSAPRPTTNRQ</sequence>